<feature type="region of interest" description="Disordered" evidence="1">
    <location>
        <begin position="135"/>
        <end position="155"/>
    </location>
</feature>
<accession>A0ABX6LDZ1</accession>
<dbReference type="EMBL" id="CP051204">
    <property type="protein sequence ID" value="QJB38047.1"/>
    <property type="molecule type" value="Genomic_DNA"/>
</dbReference>
<organism evidence="2 3">
    <name type="scientific">Chitinophaga oryzae</name>
    <dbReference type="NCBI Taxonomy" id="2725414"/>
    <lineage>
        <taxon>Bacteria</taxon>
        <taxon>Pseudomonadati</taxon>
        <taxon>Bacteroidota</taxon>
        <taxon>Chitinophagia</taxon>
        <taxon>Chitinophagales</taxon>
        <taxon>Chitinophagaceae</taxon>
        <taxon>Chitinophaga</taxon>
    </lineage>
</organism>
<reference evidence="2" key="1">
    <citation type="submission" date="2020-09" db="EMBL/GenBank/DDBJ databases">
        <authorList>
            <person name="Kittiwongwattana C."/>
        </authorList>
    </citation>
    <scope>NUCLEOTIDE SEQUENCE</scope>
    <source>
        <strain evidence="2">1303</strain>
    </source>
</reference>
<dbReference type="RefSeq" id="WP_168860434.1">
    <property type="nucleotide sequence ID" value="NZ_CP051204.2"/>
</dbReference>
<evidence type="ECO:0000313" key="2">
    <source>
        <dbReference type="EMBL" id="QJB38047.1"/>
    </source>
</evidence>
<evidence type="ECO:0000256" key="1">
    <source>
        <dbReference type="SAM" id="MobiDB-lite"/>
    </source>
</evidence>
<name>A0ABX6LDZ1_9BACT</name>
<proteinExistence type="predicted"/>
<evidence type="ECO:0000313" key="3">
    <source>
        <dbReference type="Proteomes" id="UP000503144"/>
    </source>
</evidence>
<protein>
    <submittedName>
        <fullName evidence="2">Uncharacterized protein</fullName>
    </submittedName>
</protein>
<gene>
    <name evidence="2" type="ORF">HF324_09350</name>
</gene>
<keyword evidence="3" id="KW-1185">Reference proteome</keyword>
<dbReference type="Proteomes" id="UP000503144">
    <property type="component" value="Chromosome"/>
</dbReference>
<sequence length="155" mass="17621">MQGLQDVSNELMTHYTWMLNYLAGLKNDRPASLSPVLLLVNNDCQRMMEAPNAATADDWFDQCLRENDPRYAVYVKDVLFAGDTSPVTDDALLSVLYDKNFLQRVILAQPYTHPPFQRSGPPVMLGLLSNEPLYTQPPALSRPERPPGKPLWKFR</sequence>